<dbReference type="AlphaFoldDB" id="A0A4Y7L7C2"/>
<sequence>MLNNKEGKDKIDIVKSRGLLGARSFQAIASAGKSIEHQAASFTIQWSQQMNFPPVQFAQQMNFPPVQFESDKVKVLEAVREQVLEMKDERNRLHISNSLHF</sequence>
<dbReference type="Proteomes" id="UP000316621">
    <property type="component" value="Chromosome 10"/>
</dbReference>
<evidence type="ECO:0000313" key="2">
    <source>
        <dbReference type="Proteomes" id="UP000316621"/>
    </source>
</evidence>
<proteinExistence type="predicted"/>
<organism evidence="1 2">
    <name type="scientific">Papaver somniferum</name>
    <name type="common">Opium poppy</name>
    <dbReference type="NCBI Taxonomy" id="3469"/>
    <lineage>
        <taxon>Eukaryota</taxon>
        <taxon>Viridiplantae</taxon>
        <taxon>Streptophyta</taxon>
        <taxon>Embryophyta</taxon>
        <taxon>Tracheophyta</taxon>
        <taxon>Spermatophyta</taxon>
        <taxon>Magnoliopsida</taxon>
        <taxon>Ranunculales</taxon>
        <taxon>Papaveraceae</taxon>
        <taxon>Papaveroideae</taxon>
        <taxon>Papaver</taxon>
    </lineage>
</organism>
<protein>
    <submittedName>
        <fullName evidence="1">Uncharacterized protein</fullName>
    </submittedName>
</protein>
<dbReference type="Gramene" id="RZC80281">
    <property type="protein sequence ID" value="RZC80281"/>
    <property type="gene ID" value="C5167_042857"/>
</dbReference>
<keyword evidence="2" id="KW-1185">Reference proteome</keyword>
<accession>A0A4Y7L7C2</accession>
<evidence type="ECO:0000313" key="1">
    <source>
        <dbReference type="EMBL" id="RZC80281.1"/>
    </source>
</evidence>
<reference evidence="1 2" key="1">
    <citation type="journal article" date="2018" name="Science">
        <title>The opium poppy genome and morphinan production.</title>
        <authorList>
            <person name="Guo L."/>
            <person name="Winzer T."/>
            <person name="Yang X."/>
            <person name="Li Y."/>
            <person name="Ning Z."/>
            <person name="He Z."/>
            <person name="Teodor R."/>
            <person name="Lu Y."/>
            <person name="Bowser T.A."/>
            <person name="Graham I.A."/>
            <person name="Ye K."/>
        </authorList>
    </citation>
    <scope>NUCLEOTIDE SEQUENCE [LARGE SCALE GENOMIC DNA]</scope>
    <source>
        <strain evidence="2">cv. HN1</strain>
        <tissue evidence="1">Leaves</tissue>
    </source>
</reference>
<dbReference type="EMBL" id="CM010724">
    <property type="protein sequence ID" value="RZC80281.1"/>
    <property type="molecule type" value="Genomic_DNA"/>
</dbReference>
<gene>
    <name evidence="1" type="ORF">C5167_042857</name>
</gene>
<name>A0A4Y7L7C2_PAPSO</name>